<comment type="caution">
    <text evidence="2">The sequence shown here is derived from an EMBL/GenBank/DDBJ whole genome shotgun (WGS) entry which is preliminary data.</text>
</comment>
<dbReference type="InterPro" id="IPR009078">
    <property type="entry name" value="Ferritin-like_SF"/>
</dbReference>
<dbReference type="Proteomes" id="UP001564657">
    <property type="component" value="Unassembled WGS sequence"/>
</dbReference>
<dbReference type="EMBL" id="JBGEWD010000016">
    <property type="protein sequence ID" value="MEY8001309.1"/>
    <property type="molecule type" value="Genomic_DNA"/>
</dbReference>
<reference evidence="2 3" key="1">
    <citation type="submission" date="2024-08" db="EMBL/GenBank/DDBJ databases">
        <title>Clostridium lapicellarii sp. nov., and Clostridium renhuaiense sp. nov., two species isolated from the mud in a fermentation cellar used for producing sauce-flavour Chinese liquors.</title>
        <authorList>
            <person name="Yang F."/>
            <person name="Wang H."/>
            <person name="Chen L.Q."/>
            <person name="Zhou N."/>
            <person name="Lu J.J."/>
            <person name="Pu X.X."/>
            <person name="Wan B."/>
            <person name="Wang L."/>
            <person name="Liu S.J."/>
        </authorList>
    </citation>
    <scope>NUCLEOTIDE SEQUENCE [LARGE SCALE GENOMIC DNA]</scope>
    <source>
        <strain evidence="2 3">MT-5</strain>
    </source>
</reference>
<dbReference type="CDD" id="cd00657">
    <property type="entry name" value="Ferritin_like"/>
    <property type="match status" value="1"/>
</dbReference>
<accession>A0ABV4BR98</accession>
<keyword evidence="3" id="KW-1185">Reference proteome</keyword>
<dbReference type="Gene3D" id="1.20.1260.10">
    <property type="match status" value="1"/>
</dbReference>
<organism evidence="2 3">
    <name type="scientific">Clostridium moutaii</name>
    <dbReference type="NCBI Taxonomy" id="3240932"/>
    <lineage>
        <taxon>Bacteria</taxon>
        <taxon>Bacillati</taxon>
        <taxon>Bacillota</taxon>
        <taxon>Clostridia</taxon>
        <taxon>Eubacteriales</taxon>
        <taxon>Clostridiaceae</taxon>
        <taxon>Clostridium</taxon>
    </lineage>
</organism>
<name>A0ABV4BR98_9CLOT</name>
<evidence type="ECO:0000259" key="1">
    <source>
        <dbReference type="Pfam" id="PF02915"/>
    </source>
</evidence>
<evidence type="ECO:0000313" key="3">
    <source>
        <dbReference type="Proteomes" id="UP001564657"/>
    </source>
</evidence>
<dbReference type="InterPro" id="IPR012347">
    <property type="entry name" value="Ferritin-like"/>
</dbReference>
<dbReference type="Pfam" id="PF02915">
    <property type="entry name" value="Rubrerythrin"/>
    <property type="match status" value="1"/>
</dbReference>
<gene>
    <name evidence="2" type="ORF">AB8U03_14100</name>
</gene>
<dbReference type="RefSeq" id="WP_369705206.1">
    <property type="nucleotide sequence ID" value="NZ_JBGEWD010000016.1"/>
</dbReference>
<proteinExistence type="predicted"/>
<feature type="domain" description="Rubrerythrin diiron-binding" evidence="1">
    <location>
        <begin position="40"/>
        <end position="162"/>
    </location>
</feature>
<sequence length="171" mass="20258">MSYCPYDFDCHFMRYPANLQNGMDERPYTYPDNLPRAINLIREAVSGERGDELFYDYLIKNSPNEESRNVITGIRDNERKHNRMFRQIYHDLTGKSVSGVQNEEMQYPKHFCDGVKKALYGELAAVQRYRKILFAMQSRVHINMLTEIITDEIRHASLYNFLYSFNQCFKG</sequence>
<protein>
    <submittedName>
        <fullName evidence="2">Ferritin family protein</fullName>
    </submittedName>
</protein>
<dbReference type="InterPro" id="IPR003251">
    <property type="entry name" value="Rr_diiron-bd_dom"/>
</dbReference>
<evidence type="ECO:0000313" key="2">
    <source>
        <dbReference type="EMBL" id="MEY8001309.1"/>
    </source>
</evidence>
<dbReference type="SUPFAM" id="SSF47240">
    <property type="entry name" value="Ferritin-like"/>
    <property type="match status" value="1"/>
</dbReference>